<dbReference type="AlphaFoldDB" id="A0A5N0UTK0"/>
<comment type="caution">
    <text evidence="3">The sequence shown here is derived from an EMBL/GenBank/DDBJ whole genome shotgun (WGS) entry which is preliminary data.</text>
</comment>
<keyword evidence="2" id="KW-0472">Membrane</keyword>
<proteinExistence type="predicted"/>
<accession>A0A5N0UTK0</accession>
<dbReference type="RefSeq" id="WP_144748795.1">
    <property type="nucleotide sequence ID" value="NZ_VMNW02000056.1"/>
</dbReference>
<sequence>MDLTALGSVVTAVGGLIATVIVALNGRSRKQRLYDQEDAVELNHLREWRIDVLRWYARLAEKLATRRIGLPDLPEYPPEPERRRRRRHRREEDDEYEDDYDELRTIQEIRDLDEPREGRER</sequence>
<keyword evidence="2" id="KW-0812">Transmembrane</keyword>
<feature type="compositionally biased region" description="Acidic residues" evidence="1">
    <location>
        <begin position="92"/>
        <end position="101"/>
    </location>
</feature>
<dbReference type="EMBL" id="VMNW02000056">
    <property type="protein sequence ID" value="KAA9155557.1"/>
    <property type="molecule type" value="Genomic_DNA"/>
</dbReference>
<feature type="transmembrane region" description="Helical" evidence="2">
    <location>
        <begin position="6"/>
        <end position="24"/>
    </location>
</feature>
<evidence type="ECO:0000256" key="1">
    <source>
        <dbReference type="SAM" id="MobiDB-lite"/>
    </source>
</evidence>
<feature type="region of interest" description="Disordered" evidence="1">
    <location>
        <begin position="69"/>
        <end position="121"/>
    </location>
</feature>
<feature type="compositionally biased region" description="Basic and acidic residues" evidence="1">
    <location>
        <begin position="102"/>
        <end position="121"/>
    </location>
</feature>
<evidence type="ECO:0000256" key="2">
    <source>
        <dbReference type="SAM" id="Phobius"/>
    </source>
</evidence>
<evidence type="ECO:0000313" key="3">
    <source>
        <dbReference type="EMBL" id="KAA9155557.1"/>
    </source>
</evidence>
<reference evidence="3" key="1">
    <citation type="submission" date="2019-09" db="EMBL/GenBank/DDBJ databases">
        <authorList>
            <person name="Teo W.F.A."/>
            <person name="Duangmal K."/>
        </authorList>
    </citation>
    <scope>NUCLEOTIDE SEQUENCE [LARGE SCALE GENOMIC DNA]</scope>
    <source>
        <strain evidence="3">K81G1</strain>
    </source>
</reference>
<dbReference type="Proteomes" id="UP000319769">
    <property type="component" value="Unassembled WGS sequence"/>
</dbReference>
<evidence type="ECO:0000313" key="4">
    <source>
        <dbReference type="Proteomes" id="UP000319769"/>
    </source>
</evidence>
<protein>
    <submittedName>
        <fullName evidence="3">Uncharacterized protein</fullName>
    </submittedName>
</protein>
<name>A0A5N0UTK0_9PSEU</name>
<keyword evidence="4" id="KW-1185">Reference proteome</keyword>
<gene>
    <name evidence="3" type="ORF">FPZ12_029620</name>
</gene>
<organism evidence="3 4">
    <name type="scientific">Amycolatopsis acidicola</name>
    <dbReference type="NCBI Taxonomy" id="2596893"/>
    <lineage>
        <taxon>Bacteria</taxon>
        <taxon>Bacillati</taxon>
        <taxon>Actinomycetota</taxon>
        <taxon>Actinomycetes</taxon>
        <taxon>Pseudonocardiales</taxon>
        <taxon>Pseudonocardiaceae</taxon>
        <taxon>Amycolatopsis</taxon>
    </lineage>
</organism>
<keyword evidence="2" id="KW-1133">Transmembrane helix</keyword>